<feature type="region of interest" description="Disordered" evidence="7">
    <location>
        <begin position="97"/>
        <end position="170"/>
    </location>
</feature>
<dbReference type="Pfam" id="PF02817">
    <property type="entry name" value="E3_binding"/>
    <property type="match status" value="1"/>
</dbReference>
<dbReference type="AlphaFoldDB" id="D9W7Q9"/>
<dbReference type="SUPFAM" id="SSF52777">
    <property type="entry name" value="CoA-dependent acyltransferases"/>
    <property type="match status" value="1"/>
</dbReference>
<accession>D9W7Q9</accession>
<feature type="domain" description="Lipoyl-binding" evidence="8">
    <location>
        <begin position="18"/>
        <end position="93"/>
    </location>
</feature>
<evidence type="ECO:0000259" key="8">
    <source>
        <dbReference type="PROSITE" id="PS50968"/>
    </source>
</evidence>
<dbReference type="Proteomes" id="UP000003963">
    <property type="component" value="Unassembled WGS sequence"/>
</dbReference>
<keyword evidence="10" id="KW-0670">Pyruvate</keyword>
<protein>
    <recommendedName>
        <fullName evidence="6">Dihydrolipoamide acetyltransferase component of pyruvate dehydrogenase complex</fullName>
        <ecNumber evidence="6">2.3.1.-</ecNumber>
    </recommendedName>
</protein>
<dbReference type="InterPro" id="IPR004167">
    <property type="entry name" value="PSBD"/>
</dbReference>
<dbReference type="SUPFAM" id="SSF51230">
    <property type="entry name" value="Single hybrid motif"/>
    <property type="match status" value="1"/>
</dbReference>
<evidence type="ECO:0000313" key="11">
    <source>
        <dbReference type="Proteomes" id="UP000003963"/>
    </source>
</evidence>
<dbReference type="GO" id="GO:0016407">
    <property type="term" value="F:acetyltransferase activity"/>
    <property type="evidence" value="ECO:0007669"/>
    <property type="project" value="TreeGrafter"/>
</dbReference>
<keyword evidence="11" id="KW-1185">Reference proteome</keyword>
<evidence type="ECO:0000256" key="2">
    <source>
        <dbReference type="ARBA" id="ARBA00007317"/>
    </source>
</evidence>
<dbReference type="Gene3D" id="4.10.320.10">
    <property type="entry name" value="E3-binding domain"/>
    <property type="match status" value="1"/>
</dbReference>
<dbReference type="InterPro" id="IPR036625">
    <property type="entry name" value="E3-bd_dom_sf"/>
</dbReference>
<dbReference type="Gene3D" id="3.30.559.10">
    <property type="entry name" value="Chloramphenicol acetyltransferase-like domain"/>
    <property type="match status" value="1"/>
</dbReference>
<keyword evidence="3 6" id="KW-0808">Transferase</keyword>
<dbReference type="Pfam" id="PF00364">
    <property type="entry name" value="Biotin_lipoyl"/>
    <property type="match status" value="1"/>
</dbReference>
<dbReference type="GO" id="GO:0031405">
    <property type="term" value="F:lipoic acid binding"/>
    <property type="evidence" value="ECO:0007669"/>
    <property type="project" value="TreeGrafter"/>
</dbReference>
<reference evidence="10 11" key="1">
    <citation type="submission" date="2009-02" db="EMBL/GenBank/DDBJ databases">
        <title>Annotation of Streptomyces hygroscopicus strain ATCC 53653.</title>
        <authorList>
            <consortium name="The Broad Institute Genome Sequencing Platform"/>
            <consortium name="Broad Institute Microbial Sequencing Center"/>
            <person name="Fischbach M."/>
            <person name="Godfrey P."/>
            <person name="Ward D."/>
            <person name="Young S."/>
            <person name="Zeng Q."/>
            <person name="Koehrsen M."/>
            <person name="Alvarado L."/>
            <person name="Berlin A.M."/>
            <person name="Bochicchio J."/>
            <person name="Borenstein D."/>
            <person name="Chapman S.B."/>
            <person name="Chen Z."/>
            <person name="Engels R."/>
            <person name="Freedman E."/>
            <person name="Gellesch M."/>
            <person name="Goldberg J."/>
            <person name="Griggs A."/>
            <person name="Gujja S."/>
            <person name="Heilman E.R."/>
            <person name="Heiman D.I."/>
            <person name="Hepburn T.A."/>
            <person name="Howarth C."/>
            <person name="Jen D."/>
            <person name="Larson L."/>
            <person name="Lewis B."/>
            <person name="Mehta T."/>
            <person name="Park D."/>
            <person name="Pearson M."/>
            <person name="Richards J."/>
            <person name="Roberts A."/>
            <person name="Saif S."/>
            <person name="Shea T.D."/>
            <person name="Shenoy N."/>
            <person name="Sisk P."/>
            <person name="Stolte C."/>
            <person name="Sykes S.N."/>
            <person name="Thomson T."/>
            <person name="Walk T."/>
            <person name="White J."/>
            <person name="Yandava C."/>
            <person name="Straight P."/>
            <person name="Clardy J."/>
            <person name="Hung D."/>
            <person name="Kolter R."/>
            <person name="Mekalanos J."/>
            <person name="Walker S."/>
            <person name="Walsh C.T."/>
            <person name="Wieland-Brown L.C."/>
            <person name="Haas B."/>
            <person name="Nusbaum C."/>
            <person name="Birren B."/>
        </authorList>
    </citation>
    <scope>NUCLEOTIDE SEQUENCE [LARGE SCALE GENOMIC DNA]</scope>
    <source>
        <strain evidence="10 11">ATCC 53653</strain>
    </source>
</reference>
<dbReference type="FunFam" id="3.30.559.10:FF:000007">
    <property type="entry name" value="Dihydrolipoamide acetyltransferase component of pyruvate dehydrogenase complex"/>
    <property type="match status" value="1"/>
</dbReference>
<evidence type="ECO:0000256" key="5">
    <source>
        <dbReference type="ARBA" id="ARBA00023315"/>
    </source>
</evidence>
<keyword evidence="5 6" id="KW-0012">Acyltransferase</keyword>
<dbReference type="STRING" id="457427.SSOG_08553"/>
<feature type="domain" description="Peripheral subunit-binding (PSBD)" evidence="9">
    <location>
        <begin position="166"/>
        <end position="203"/>
    </location>
</feature>
<dbReference type="Gene3D" id="2.40.50.100">
    <property type="match status" value="1"/>
</dbReference>
<dbReference type="EC" id="2.3.1.-" evidence="6"/>
<feature type="compositionally biased region" description="Basic residues" evidence="7">
    <location>
        <begin position="143"/>
        <end position="152"/>
    </location>
</feature>
<organism evidence="10 11">
    <name type="scientific">Streptomyces himastatinicus ATCC 53653</name>
    <dbReference type="NCBI Taxonomy" id="457427"/>
    <lineage>
        <taxon>Bacteria</taxon>
        <taxon>Bacillati</taxon>
        <taxon>Actinomycetota</taxon>
        <taxon>Actinomycetes</taxon>
        <taxon>Kitasatosporales</taxon>
        <taxon>Streptomycetaceae</taxon>
        <taxon>Streptomyces</taxon>
        <taxon>Streptomyces violaceusniger group</taxon>
    </lineage>
</organism>
<dbReference type="PROSITE" id="PS00189">
    <property type="entry name" value="LIPOYL"/>
    <property type="match status" value="1"/>
</dbReference>
<dbReference type="PROSITE" id="PS51826">
    <property type="entry name" value="PSBD"/>
    <property type="match status" value="1"/>
</dbReference>
<comment type="similarity">
    <text evidence="2 6">Belongs to the 2-oxoacid dehydrogenase family.</text>
</comment>
<comment type="cofactor">
    <cofactor evidence="1 6">
        <name>(R)-lipoate</name>
        <dbReference type="ChEBI" id="CHEBI:83088"/>
    </cofactor>
</comment>
<evidence type="ECO:0000256" key="4">
    <source>
        <dbReference type="ARBA" id="ARBA00022823"/>
    </source>
</evidence>
<dbReference type="SUPFAM" id="SSF47005">
    <property type="entry name" value="Peripheral subunit-binding domain of 2-oxo acid dehydrogenase complex"/>
    <property type="match status" value="1"/>
</dbReference>
<dbReference type="InterPro" id="IPR003016">
    <property type="entry name" value="2-oxoA_DH_lipoyl-BS"/>
</dbReference>
<evidence type="ECO:0000313" key="10">
    <source>
        <dbReference type="EMBL" id="EFL28839.1"/>
    </source>
</evidence>
<dbReference type="HOGENOM" id="CLU_016733_10_0_11"/>
<evidence type="ECO:0000256" key="3">
    <source>
        <dbReference type="ARBA" id="ARBA00022679"/>
    </source>
</evidence>
<dbReference type="Pfam" id="PF00198">
    <property type="entry name" value="2-oxoacid_dh"/>
    <property type="match status" value="1"/>
</dbReference>
<dbReference type="PANTHER" id="PTHR43178">
    <property type="entry name" value="DIHYDROLIPOAMIDE ACETYLTRANSFERASE COMPONENT OF PYRUVATE DEHYDROGENASE COMPLEX"/>
    <property type="match status" value="1"/>
</dbReference>
<dbReference type="PROSITE" id="PS50968">
    <property type="entry name" value="BIOTINYL_LIPOYL"/>
    <property type="match status" value="1"/>
</dbReference>
<sequence>MPGEPSGTPLLEDTMLVTRHFPLPDVGEGLTEAEILAWRVGPGDPVGVNDIIAEIETAKAVVELPSPYAGTVTEILCAAGEAVAVGTPIISFEVEDDSAPQAGPERDATDLVDPPAQDGAPSEQPSAPAREPVLVGYGPAHARTARRPRKRKPEPPALTPSARKALAAPPVRKLARDLGVDLSLVSATGPSGRITREDVHRLAERRATTPNAPGPARDDVVRTPIRGVRKHTAQAMVESAFTAPHVTEWVTVDVTRSLGLLERARADKAFGDVRLTPLCLVIKAVLTAIARHPGINAKWDAAAGEIVQYSDVNLGIAAATPRGLIVPNIAAAQRLSLREIALALTDLVEQARAGKTPPERMRNGTFTITNIGVFGIDGGTPILNPGEAAILCFGQVRRMPWEHEGRIRLRDITTLTMSFDHRLVDGELGSLVLRDIARFLERPDLMVLHR</sequence>
<dbReference type="InterPro" id="IPR000089">
    <property type="entry name" value="Biotin_lipoyl"/>
</dbReference>
<keyword evidence="4 6" id="KW-0450">Lipoyl</keyword>
<dbReference type="InterPro" id="IPR011053">
    <property type="entry name" value="Single_hybrid_motif"/>
</dbReference>
<dbReference type="InterPro" id="IPR050743">
    <property type="entry name" value="2-oxoacid_DH_E2_comp"/>
</dbReference>
<evidence type="ECO:0000256" key="6">
    <source>
        <dbReference type="RuleBase" id="RU003423"/>
    </source>
</evidence>
<gene>
    <name evidence="10" type="ORF">SSOG_08553</name>
</gene>
<dbReference type="CDD" id="cd06849">
    <property type="entry name" value="lipoyl_domain"/>
    <property type="match status" value="1"/>
</dbReference>
<evidence type="ECO:0000256" key="1">
    <source>
        <dbReference type="ARBA" id="ARBA00001938"/>
    </source>
</evidence>
<name>D9W7Q9_9ACTN</name>
<evidence type="ECO:0000259" key="9">
    <source>
        <dbReference type="PROSITE" id="PS51826"/>
    </source>
</evidence>
<proteinExistence type="inferred from homology"/>
<evidence type="ECO:0000256" key="7">
    <source>
        <dbReference type="SAM" id="MobiDB-lite"/>
    </source>
</evidence>
<dbReference type="PANTHER" id="PTHR43178:SF5">
    <property type="entry name" value="LIPOAMIDE ACYLTRANSFERASE COMPONENT OF BRANCHED-CHAIN ALPHA-KETO ACID DEHYDROGENASE COMPLEX, MITOCHONDRIAL"/>
    <property type="match status" value="1"/>
</dbReference>
<dbReference type="InterPro" id="IPR001078">
    <property type="entry name" value="2-oxoacid_DH_actylTfrase"/>
</dbReference>
<dbReference type="InterPro" id="IPR023213">
    <property type="entry name" value="CAT-like_dom_sf"/>
</dbReference>
<dbReference type="EMBL" id="GG657754">
    <property type="protein sequence ID" value="EFL28839.1"/>
    <property type="molecule type" value="Genomic_DNA"/>
</dbReference>
<dbReference type="GO" id="GO:0005737">
    <property type="term" value="C:cytoplasm"/>
    <property type="evidence" value="ECO:0007669"/>
    <property type="project" value="TreeGrafter"/>
</dbReference>